<reference evidence="1 2" key="1">
    <citation type="submission" date="2018-06" db="EMBL/GenBank/DDBJ databases">
        <authorList>
            <consortium name="Pathogen Informatics"/>
            <person name="Doyle S."/>
        </authorList>
    </citation>
    <scope>NUCLEOTIDE SEQUENCE [LARGE SCALE GENOMIC DNA]</scope>
    <source>
        <strain evidence="1 2">NCTC11343</strain>
    </source>
</reference>
<sequence length="188" mass="21609">MIHYLKIGLICFLFTACSGNMVITKKAIGVLEKVHMDQLIYFNNMDKKDDYASIIYFGKQGRNILAKEAFDVISSDRFTILEGFNLAWGDYVGLIWNDRAAYSYHRQAGSKKLHIVKLLLSNTDLEKANVEISSHIVEKVKNWNTQYIRNLKNQVGMGISDGFCFMATRVDMNRADKNQIETISFEEF</sequence>
<dbReference type="Proteomes" id="UP000251241">
    <property type="component" value="Unassembled WGS sequence"/>
</dbReference>
<dbReference type="AlphaFoldDB" id="A0A2X2IWL4"/>
<proteinExistence type="predicted"/>
<protein>
    <recommendedName>
        <fullName evidence="3">Lipoprotein</fullName>
    </recommendedName>
</protein>
<evidence type="ECO:0008006" key="3">
    <source>
        <dbReference type="Google" id="ProtNLM"/>
    </source>
</evidence>
<dbReference type="PROSITE" id="PS51257">
    <property type="entry name" value="PROKAR_LIPOPROTEIN"/>
    <property type="match status" value="1"/>
</dbReference>
<accession>A0A2X2IWL4</accession>
<dbReference type="EMBL" id="UAUU01000002">
    <property type="protein sequence ID" value="SPZ83656.1"/>
    <property type="molecule type" value="Genomic_DNA"/>
</dbReference>
<gene>
    <name evidence="1" type="ORF">NCTC11343_00175</name>
</gene>
<organism evidence="1 2">
    <name type="scientific">Sphingobacterium multivorum</name>
    <dbReference type="NCBI Taxonomy" id="28454"/>
    <lineage>
        <taxon>Bacteria</taxon>
        <taxon>Pseudomonadati</taxon>
        <taxon>Bacteroidota</taxon>
        <taxon>Sphingobacteriia</taxon>
        <taxon>Sphingobacteriales</taxon>
        <taxon>Sphingobacteriaceae</taxon>
        <taxon>Sphingobacterium</taxon>
    </lineage>
</organism>
<evidence type="ECO:0000313" key="2">
    <source>
        <dbReference type="Proteomes" id="UP000251241"/>
    </source>
</evidence>
<name>A0A2X2IWL4_SPHMU</name>
<evidence type="ECO:0000313" key="1">
    <source>
        <dbReference type="EMBL" id="SPZ83656.1"/>
    </source>
</evidence>